<evidence type="ECO:0000313" key="1">
    <source>
        <dbReference type="EMBL" id="MBA4645303.1"/>
    </source>
</evidence>
<protein>
    <submittedName>
        <fullName evidence="1">Uncharacterized protein</fullName>
    </submittedName>
</protein>
<proteinExistence type="predicted"/>
<organism evidence="1">
    <name type="scientific">Opuntia streptacantha</name>
    <name type="common">Prickly pear cactus</name>
    <name type="synonym">Opuntia cardona</name>
    <dbReference type="NCBI Taxonomy" id="393608"/>
    <lineage>
        <taxon>Eukaryota</taxon>
        <taxon>Viridiplantae</taxon>
        <taxon>Streptophyta</taxon>
        <taxon>Embryophyta</taxon>
        <taxon>Tracheophyta</taxon>
        <taxon>Spermatophyta</taxon>
        <taxon>Magnoliopsida</taxon>
        <taxon>eudicotyledons</taxon>
        <taxon>Gunneridae</taxon>
        <taxon>Pentapetalae</taxon>
        <taxon>Caryophyllales</taxon>
        <taxon>Cactineae</taxon>
        <taxon>Cactaceae</taxon>
        <taxon>Opuntioideae</taxon>
        <taxon>Opuntia</taxon>
    </lineage>
</organism>
<sequence length="121" mass="13911">MQLHRLACHPLWGRHRPTPCHHHWLRSPPQQHHRHHNPALVVGQGVGPDPMLHGPRRELLVRHGGLRNGDGPVLRVGRRPTCHPGRVHPERGRWARLLRRQLGRRVQPSPLDTARGRVRVG</sequence>
<name>A0A7C9DP76_OPUST</name>
<reference evidence="1" key="2">
    <citation type="submission" date="2020-07" db="EMBL/GenBank/DDBJ databases">
        <authorList>
            <person name="Vera ALvarez R."/>
            <person name="Arias-Moreno D.M."/>
            <person name="Jimenez-Jacinto V."/>
            <person name="Jimenez-Bremont J.F."/>
            <person name="Swaminathan K."/>
            <person name="Moose S.P."/>
            <person name="Guerrero-Gonzalez M.L."/>
            <person name="Marino-Ramirez L."/>
            <person name="Landsman D."/>
            <person name="Rodriguez-Kessler M."/>
            <person name="Delgado-Sanchez P."/>
        </authorList>
    </citation>
    <scope>NUCLEOTIDE SEQUENCE</scope>
    <source>
        <tissue evidence="1">Cladode</tissue>
    </source>
</reference>
<accession>A0A7C9DP76</accession>
<reference evidence="1" key="1">
    <citation type="journal article" date="2013" name="J. Plant Res.">
        <title>Effect of fungi and light on seed germination of three Opuntia species from semiarid lands of central Mexico.</title>
        <authorList>
            <person name="Delgado-Sanchez P."/>
            <person name="Jimenez-Bremont J.F."/>
            <person name="Guerrero-Gonzalez Mde L."/>
            <person name="Flores J."/>
        </authorList>
    </citation>
    <scope>NUCLEOTIDE SEQUENCE</scope>
    <source>
        <tissue evidence="1">Cladode</tissue>
    </source>
</reference>
<dbReference type="EMBL" id="GISG01141784">
    <property type="protein sequence ID" value="MBA4645303.1"/>
    <property type="molecule type" value="Transcribed_RNA"/>
</dbReference>
<dbReference type="AlphaFoldDB" id="A0A7C9DP76"/>